<feature type="region of interest" description="Disordered" evidence="1">
    <location>
        <begin position="75"/>
        <end position="100"/>
    </location>
</feature>
<proteinExistence type="predicted"/>
<dbReference type="Proteomes" id="UP000887013">
    <property type="component" value="Unassembled WGS sequence"/>
</dbReference>
<reference evidence="2" key="1">
    <citation type="submission" date="2020-08" db="EMBL/GenBank/DDBJ databases">
        <title>Multicomponent nature underlies the extraordinary mechanical properties of spider dragline silk.</title>
        <authorList>
            <person name="Kono N."/>
            <person name="Nakamura H."/>
            <person name="Mori M."/>
            <person name="Yoshida Y."/>
            <person name="Ohtoshi R."/>
            <person name="Malay A.D."/>
            <person name="Moran D.A.P."/>
            <person name="Tomita M."/>
            <person name="Numata K."/>
            <person name="Arakawa K."/>
        </authorList>
    </citation>
    <scope>NUCLEOTIDE SEQUENCE</scope>
</reference>
<evidence type="ECO:0000313" key="2">
    <source>
        <dbReference type="EMBL" id="GFT61662.1"/>
    </source>
</evidence>
<keyword evidence="3" id="KW-1185">Reference proteome</keyword>
<dbReference type="EMBL" id="BMAW01067850">
    <property type="protein sequence ID" value="GFT61662.1"/>
    <property type="molecule type" value="Genomic_DNA"/>
</dbReference>
<dbReference type="OrthoDB" id="10330700at2759"/>
<feature type="compositionally biased region" description="Polar residues" evidence="1">
    <location>
        <begin position="86"/>
        <end position="100"/>
    </location>
</feature>
<evidence type="ECO:0000256" key="1">
    <source>
        <dbReference type="SAM" id="MobiDB-lite"/>
    </source>
</evidence>
<dbReference type="AlphaFoldDB" id="A0A8X6PF41"/>
<name>A0A8X6PF41_NEPPI</name>
<evidence type="ECO:0000313" key="3">
    <source>
        <dbReference type="Proteomes" id="UP000887013"/>
    </source>
</evidence>
<comment type="caution">
    <text evidence="2">The sequence shown here is derived from an EMBL/GenBank/DDBJ whole genome shotgun (WGS) entry which is preliminary data.</text>
</comment>
<gene>
    <name evidence="2" type="ORF">NPIL_407621</name>
</gene>
<sequence>MLPYFRFVCMCINTLKTRIFNKLTILKIGFRGEVSNSYWLRLFDANLRTSMEKTDLTYDVPDACPKRVREIKVRNDSHKQEEKLSTESPTFATEIKNTQT</sequence>
<accession>A0A8X6PF41</accession>
<feature type="compositionally biased region" description="Basic and acidic residues" evidence="1">
    <location>
        <begin position="75"/>
        <end position="85"/>
    </location>
</feature>
<organism evidence="2 3">
    <name type="scientific">Nephila pilipes</name>
    <name type="common">Giant wood spider</name>
    <name type="synonym">Nephila maculata</name>
    <dbReference type="NCBI Taxonomy" id="299642"/>
    <lineage>
        <taxon>Eukaryota</taxon>
        <taxon>Metazoa</taxon>
        <taxon>Ecdysozoa</taxon>
        <taxon>Arthropoda</taxon>
        <taxon>Chelicerata</taxon>
        <taxon>Arachnida</taxon>
        <taxon>Araneae</taxon>
        <taxon>Araneomorphae</taxon>
        <taxon>Entelegynae</taxon>
        <taxon>Araneoidea</taxon>
        <taxon>Nephilidae</taxon>
        <taxon>Nephila</taxon>
    </lineage>
</organism>
<protein>
    <submittedName>
        <fullName evidence="2">Uncharacterized protein</fullName>
    </submittedName>
</protein>